<protein>
    <submittedName>
        <fullName evidence="1">Lysis protein</fullName>
    </submittedName>
</protein>
<gene>
    <name evidence="1" type="ORF">PLUA15_540019</name>
</gene>
<comment type="caution">
    <text evidence="1">The sequence shown here is derived from an EMBL/GenBank/DDBJ whole genome shotgun (WGS) entry which is preliminary data.</text>
</comment>
<proteinExistence type="predicted"/>
<name>A0AAX2HEV5_9PSED</name>
<dbReference type="RefSeq" id="WP_097192786.1">
    <property type="nucleotide sequence ID" value="NZ_OBKZ01000050.1"/>
</dbReference>
<reference evidence="1 2" key="1">
    <citation type="submission" date="2017-08" db="EMBL/GenBank/DDBJ databases">
        <authorList>
            <person name="Chaillou S."/>
        </authorList>
    </citation>
    <scope>NUCLEOTIDE SEQUENCE [LARGE SCALE GENOMIC DNA]</scope>
    <source>
        <strain evidence="1 2">MFPA15A1205</strain>
    </source>
</reference>
<dbReference type="EMBL" id="OBKZ01000050">
    <property type="protein sequence ID" value="SOB54760.1"/>
    <property type="molecule type" value="Genomic_DNA"/>
</dbReference>
<accession>A0AAX2HEV5</accession>
<dbReference type="GO" id="GO:0044659">
    <property type="term" value="P:viral release from host cell by cytolysis"/>
    <property type="evidence" value="ECO:0007669"/>
    <property type="project" value="InterPro"/>
</dbReference>
<sequence length="152" mass="16061">MNRYLLYALAACAVAIVYGWSHMKEQAKELATATDRITTLSAAAESRRNTQKLLAQLDTEHTKALTDAQAQNKALLVRIGAGAQRLSVPARCPAVGATSATTGLDDAEARAELDPATAQRIVAIPNDGDDAIRALTALQDWVTTACLGATNQ</sequence>
<dbReference type="Pfam" id="PF03245">
    <property type="entry name" value="Phage_lysis"/>
    <property type="match status" value="1"/>
</dbReference>
<dbReference type="InterPro" id="IPR004929">
    <property type="entry name" value="I-spanin"/>
</dbReference>
<dbReference type="AlphaFoldDB" id="A0AAX2HEV5"/>
<organism evidence="1 2">
    <name type="scientific">Pseudomonas lundensis</name>
    <dbReference type="NCBI Taxonomy" id="86185"/>
    <lineage>
        <taxon>Bacteria</taxon>
        <taxon>Pseudomonadati</taxon>
        <taxon>Pseudomonadota</taxon>
        <taxon>Gammaproteobacteria</taxon>
        <taxon>Pseudomonadales</taxon>
        <taxon>Pseudomonadaceae</taxon>
        <taxon>Pseudomonas</taxon>
    </lineage>
</organism>
<evidence type="ECO:0000313" key="1">
    <source>
        <dbReference type="EMBL" id="SOB54760.1"/>
    </source>
</evidence>
<evidence type="ECO:0000313" key="2">
    <source>
        <dbReference type="Proteomes" id="UP000219564"/>
    </source>
</evidence>
<dbReference type="Proteomes" id="UP000219564">
    <property type="component" value="Unassembled WGS sequence"/>
</dbReference>